<evidence type="ECO:0000313" key="2">
    <source>
        <dbReference type="EMBL" id="UEQ12593.1"/>
    </source>
</evidence>
<feature type="transmembrane region" description="Helical" evidence="1">
    <location>
        <begin position="6"/>
        <end position="29"/>
    </location>
</feature>
<reference evidence="2" key="1">
    <citation type="journal article" date="2021" name="Nautilus">
        <title>The complete mitochondrial genomes of Cerion watlingense Dall, 1905 and Cerion coloni Bartsch, 1924 (Gastropoda: Pulmonata: Cerionidae) fron San Salvador, Bahamas.</title>
        <authorList>
            <person name="Harasewych M.G."/>
            <person name="Sei M."/>
            <person name="Wirshing H.H."/>
            <person name="Gonzalez V.L."/>
            <person name="Uribe J.E."/>
        </authorList>
    </citation>
    <scope>NUCLEOTIDE SEQUENCE</scope>
</reference>
<geneLocation type="mitochondrion" evidence="2"/>
<keyword evidence="1" id="KW-1133">Transmembrane helix</keyword>
<keyword evidence="1" id="KW-0472">Membrane</keyword>
<name>A0A8K2ARA9_9EUPU</name>
<dbReference type="GeneID" id="72634949"/>
<dbReference type="EMBL" id="MN896024">
    <property type="protein sequence ID" value="UEQ12593.1"/>
    <property type="molecule type" value="Genomic_DNA"/>
</dbReference>
<evidence type="ECO:0000256" key="1">
    <source>
        <dbReference type="SAM" id="Phobius"/>
    </source>
</evidence>
<organism evidence="2">
    <name type="scientific">Cerion coloni</name>
    <dbReference type="NCBI Taxonomy" id="2894307"/>
    <lineage>
        <taxon>Eukaryota</taxon>
        <taxon>Metazoa</taxon>
        <taxon>Spiralia</taxon>
        <taxon>Lophotrochozoa</taxon>
        <taxon>Mollusca</taxon>
        <taxon>Gastropoda</taxon>
        <taxon>Heterobranchia</taxon>
        <taxon>Euthyneura</taxon>
        <taxon>Panpulmonata</taxon>
        <taxon>Eupulmonata</taxon>
        <taxon>Stylommatophora</taxon>
        <taxon>Helicina</taxon>
        <taxon>Urocoptoidea</taxon>
        <taxon>Cerionidae</taxon>
        <taxon>Cerion</taxon>
    </lineage>
</organism>
<proteinExistence type="predicted"/>
<protein>
    <submittedName>
        <fullName evidence="2">ATP Synthetase Subunit 8</fullName>
    </submittedName>
</protein>
<keyword evidence="2" id="KW-0496">Mitochondrion</keyword>
<dbReference type="RefSeq" id="YP_010383214.1">
    <property type="nucleotide sequence ID" value="NC_063566.1"/>
</dbReference>
<dbReference type="AlphaFoldDB" id="A0A8K2ARA9"/>
<accession>A0A8K2ARA9</accession>
<gene>
    <name evidence="2" type="primary">ATP8</name>
</gene>
<keyword evidence="1" id="KW-0812">Transmembrane</keyword>
<dbReference type="CTD" id="4509"/>
<sequence>MPQLSPHSALTCFLIMWIFVMCMSITLSLGGPKVMTHLLVGSVKPLIPTYQKSTRLLFI</sequence>